<evidence type="ECO:0000313" key="2">
    <source>
        <dbReference type="Proteomes" id="UP000008141"/>
    </source>
</evidence>
<proteinExistence type="predicted"/>
<dbReference type="PANTHER" id="PTHR43422">
    <property type="entry name" value="THIAMINE THIAZOLE SYNTHASE"/>
    <property type="match status" value="1"/>
</dbReference>
<dbReference type="Proteomes" id="UP000008141">
    <property type="component" value="Unassembled WGS sequence"/>
</dbReference>
<reference evidence="1 2" key="1">
    <citation type="journal article" date="2010" name="Plant Cell">
        <title>The Chlorella variabilis NC64A genome reveals adaptation to photosymbiosis, coevolution with viruses, and cryptic sex.</title>
        <authorList>
            <person name="Blanc G."/>
            <person name="Duncan G."/>
            <person name="Agarkova I."/>
            <person name="Borodovsky M."/>
            <person name="Gurnon J."/>
            <person name="Kuo A."/>
            <person name="Lindquist E."/>
            <person name="Lucas S."/>
            <person name="Pangilinan J."/>
            <person name="Polle J."/>
            <person name="Salamov A."/>
            <person name="Terry A."/>
            <person name="Yamada T."/>
            <person name="Dunigan D.D."/>
            <person name="Grigoriev I.V."/>
            <person name="Claverie J.M."/>
            <person name="Van Etten J.L."/>
        </authorList>
    </citation>
    <scope>NUCLEOTIDE SEQUENCE [LARGE SCALE GENOMIC DNA]</scope>
    <source>
        <strain evidence="1 2">NC64A</strain>
    </source>
</reference>
<dbReference type="PANTHER" id="PTHR43422:SF3">
    <property type="entry name" value="THIAMINE THIAZOLE SYNTHASE"/>
    <property type="match status" value="1"/>
</dbReference>
<protein>
    <recommendedName>
        <fullName evidence="3">FAD dependent oxidoreductase domain-containing protein</fullName>
    </recommendedName>
</protein>
<dbReference type="EMBL" id="GL433845">
    <property type="protein sequence ID" value="EFN55398.1"/>
    <property type="molecule type" value="Genomic_DNA"/>
</dbReference>
<accession>E1ZG42</accession>
<organism evidence="2">
    <name type="scientific">Chlorella variabilis</name>
    <name type="common">Green alga</name>
    <dbReference type="NCBI Taxonomy" id="554065"/>
    <lineage>
        <taxon>Eukaryota</taxon>
        <taxon>Viridiplantae</taxon>
        <taxon>Chlorophyta</taxon>
        <taxon>core chlorophytes</taxon>
        <taxon>Trebouxiophyceae</taxon>
        <taxon>Chlorellales</taxon>
        <taxon>Chlorellaceae</taxon>
        <taxon>Chlorella clade</taxon>
        <taxon>Chlorella</taxon>
    </lineage>
</organism>
<dbReference type="InParanoid" id="E1ZG42"/>
<dbReference type="Gene3D" id="3.50.50.60">
    <property type="entry name" value="FAD/NAD(P)-binding domain"/>
    <property type="match status" value="1"/>
</dbReference>
<dbReference type="PRINTS" id="PR00411">
    <property type="entry name" value="PNDRDTASEI"/>
</dbReference>
<dbReference type="RefSeq" id="XP_005847500.1">
    <property type="nucleotide sequence ID" value="XM_005847438.1"/>
</dbReference>
<dbReference type="SUPFAM" id="SSF51905">
    <property type="entry name" value="FAD/NAD(P)-binding domain"/>
    <property type="match status" value="1"/>
</dbReference>
<keyword evidence="2" id="KW-1185">Reference proteome</keyword>
<sequence>MPSAGSPRSVLQRPSSEVERGLRVVVLGAGVAGVLSAHVACQHAHSVWLVEGDSLAAGGGEASAAEEIMKVARQRRGIPQLAHPHTLAMGGLEAMEALLPGFKEEILRRGGVELDLARDLRFFDFGDVYKRADDSCLKSVGASRALIQATLQDEVLARNAGKLRVMDGCRASGLLWSEDKSRVLGVELSTGERLEADLVIVACGRSCLLPQWLKAAGHPVPAVLKVNAGLTYVGRLYRMPEDWDKKRWLGCITLGRPNGIWGAGMVPVEGGVWQMVEWGYEGNVPPMEDAAFLEAAGRLPDTEIYEAIRRAEPLTPLEKYGGAYNICHSWEKVPPPPGVLAIGDAVYAQGMSVAAKSAEALDAAMAAALPAGGSLEARRAAAAGMGRAFHQRLAAVIAPAWMMATSEDLRYPGTKAQGVVPPPRLLSLYIDSLCKASHRSSKVMELFFCIAHLVKPPHYLFHPRLLAAGIQQMLRDALQALWPASQPTKGALKAE</sequence>
<dbReference type="OrthoDB" id="510395at2759"/>
<dbReference type="AlphaFoldDB" id="E1ZG42"/>
<evidence type="ECO:0000313" key="1">
    <source>
        <dbReference type="EMBL" id="EFN55398.1"/>
    </source>
</evidence>
<evidence type="ECO:0008006" key="3">
    <source>
        <dbReference type="Google" id="ProtNLM"/>
    </source>
</evidence>
<dbReference type="InterPro" id="IPR036188">
    <property type="entry name" value="FAD/NAD-bd_sf"/>
</dbReference>
<name>E1ZG42_CHLVA</name>
<dbReference type="KEGG" id="cvr:CHLNCDRAFT_134503"/>
<dbReference type="GeneID" id="17354636"/>
<gene>
    <name evidence="1" type="ORF">CHLNCDRAFT_134503</name>
</gene>